<evidence type="ECO:0000256" key="1">
    <source>
        <dbReference type="ARBA" id="ARBA00022737"/>
    </source>
</evidence>
<evidence type="ECO:0000256" key="4">
    <source>
        <dbReference type="SAM" id="MobiDB-lite"/>
    </source>
</evidence>
<dbReference type="EMBL" id="JBAMIC010000021">
    <property type="protein sequence ID" value="KAK7092718.1"/>
    <property type="molecule type" value="Genomic_DNA"/>
</dbReference>
<evidence type="ECO:0000256" key="2">
    <source>
        <dbReference type="ARBA" id="ARBA00023043"/>
    </source>
</evidence>
<keyword evidence="1" id="KW-0677">Repeat</keyword>
<dbReference type="InterPro" id="IPR002110">
    <property type="entry name" value="Ankyrin_rpt"/>
</dbReference>
<gene>
    <name evidence="6" type="ORF">V1264_008421</name>
</gene>
<dbReference type="PANTHER" id="PTHR24198">
    <property type="entry name" value="ANKYRIN REPEAT AND PROTEIN KINASE DOMAIN-CONTAINING PROTEIN"/>
    <property type="match status" value="1"/>
</dbReference>
<name>A0AAN9G2A1_9CAEN</name>
<dbReference type="PROSITE" id="PS50225">
    <property type="entry name" value="SOCS"/>
    <property type="match status" value="1"/>
</dbReference>
<dbReference type="PROSITE" id="PS50088">
    <property type="entry name" value="ANK_REPEAT"/>
    <property type="match status" value="2"/>
</dbReference>
<evidence type="ECO:0000256" key="3">
    <source>
        <dbReference type="PROSITE-ProRule" id="PRU00023"/>
    </source>
</evidence>
<dbReference type="AlphaFoldDB" id="A0AAN9G2A1"/>
<dbReference type="InterPro" id="IPR036770">
    <property type="entry name" value="Ankyrin_rpt-contain_sf"/>
</dbReference>
<dbReference type="PANTHER" id="PTHR24198:SF165">
    <property type="entry name" value="ANKYRIN REPEAT-CONTAINING PROTEIN-RELATED"/>
    <property type="match status" value="1"/>
</dbReference>
<dbReference type="SMART" id="SM00969">
    <property type="entry name" value="SOCS_box"/>
    <property type="match status" value="1"/>
</dbReference>
<feature type="domain" description="SOCS box" evidence="5">
    <location>
        <begin position="686"/>
        <end position="741"/>
    </location>
</feature>
<protein>
    <recommendedName>
        <fullName evidence="5">SOCS box domain-containing protein</fullName>
    </recommendedName>
</protein>
<sequence>MDAVFSAAKENNVARLEDLIDGSRLWLIDAANESGKTPISIAVESNSADAAKWLIERGCRLTLTEDTAVSAVSQSMVPEEVLPATAKSGQFYPPLLAAVASHSTQMATLLLQAEHVEVDEAYRDVTPLIRACTEGLRDMVTLLLDHGADVNGRQISDDDLDLETENPREWEHRPLYHAVEHGHADLVEILAKRGARYVNLGPLPCHNFWATQNIQLQRCWGSILELAVVKCCPKVEFLLDFYRVNISGLDAYYALALSVTAKRIPMVRLFLDKYYLTPSGEIPGRLELCNNYWLVIRLAVRECKEEETIPILLLQRFGVLLADDADRSRIVSLLFVAVLRNLPGVVAKVARILTSHFDVAALKECPSAGTLLRDVRGMALYHGNQRILETLQDSDLLDLHIFPDAIFEVLACERTGTGASVYDTLCWLMERGLDPSVRNINSMQPIHAAVKQKLPEAVNALCCLGVDADSQIGTEDALSPLQVHMDLCVLQLGTEPQADVMNMLISHGADLGKVNVRGYTPISVLFWLVEASSRENISQRPLISCRYELASISNMRCLPIHAAFVRVSRPALYAEGEGHGDDGCRGAEGEFHCGFQSSGRQCADDSMEPFSATSPHSAPSSTDLLRDMAESPVPPSPEISDDSRVPSYLLPGSPHRAFLETLTSKFGLELLAMGSATLIGHENWHRMHRHLHKAGVQWRHVPSLKALCWRKTQRSIGSVRFQEKVDLLPLPNALKAFLKKL</sequence>
<dbReference type="Gene3D" id="1.25.40.20">
    <property type="entry name" value="Ankyrin repeat-containing domain"/>
    <property type="match status" value="3"/>
</dbReference>
<comment type="caution">
    <text evidence="6">The sequence shown here is derived from an EMBL/GenBank/DDBJ whole genome shotgun (WGS) entry which is preliminary data.</text>
</comment>
<keyword evidence="2 3" id="KW-0040">ANK repeat</keyword>
<dbReference type="SUPFAM" id="SSF48403">
    <property type="entry name" value="Ankyrin repeat"/>
    <property type="match status" value="1"/>
</dbReference>
<accession>A0AAN9G2A1</accession>
<organism evidence="6 7">
    <name type="scientific">Littorina saxatilis</name>
    <dbReference type="NCBI Taxonomy" id="31220"/>
    <lineage>
        <taxon>Eukaryota</taxon>
        <taxon>Metazoa</taxon>
        <taxon>Spiralia</taxon>
        <taxon>Lophotrochozoa</taxon>
        <taxon>Mollusca</taxon>
        <taxon>Gastropoda</taxon>
        <taxon>Caenogastropoda</taxon>
        <taxon>Littorinimorpha</taxon>
        <taxon>Littorinoidea</taxon>
        <taxon>Littorinidae</taxon>
        <taxon>Littorina</taxon>
    </lineage>
</organism>
<proteinExistence type="predicted"/>
<evidence type="ECO:0000313" key="7">
    <source>
        <dbReference type="Proteomes" id="UP001374579"/>
    </source>
</evidence>
<keyword evidence="7" id="KW-1185">Reference proteome</keyword>
<dbReference type="Pfam" id="PF12796">
    <property type="entry name" value="Ank_2"/>
    <property type="match status" value="1"/>
</dbReference>
<dbReference type="PROSITE" id="PS50297">
    <property type="entry name" value="ANK_REP_REGION"/>
    <property type="match status" value="1"/>
</dbReference>
<dbReference type="SMART" id="SM00248">
    <property type="entry name" value="ANK"/>
    <property type="match status" value="5"/>
</dbReference>
<feature type="compositionally biased region" description="Low complexity" evidence="4">
    <location>
        <begin position="611"/>
        <end position="622"/>
    </location>
</feature>
<feature type="repeat" description="ANK" evidence="3">
    <location>
        <begin position="123"/>
        <end position="155"/>
    </location>
</feature>
<evidence type="ECO:0000313" key="6">
    <source>
        <dbReference type="EMBL" id="KAK7092718.1"/>
    </source>
</evidence>
<feature type="repeat" description="ANK" evidence="3">
    <location>
        <begin position="34"/>
        <end position="66"/>
    </location>
</feature>
<dbReference type="InterPro" id="IPR001496">
    <property type="entry name" value="SOCS_box"/>
</dbReference>
<feature type="region of interest" description="Disordered" evidence="4">
    <location>
        <begin position="604"/>
        <end position="646"/>
    </location>
</feature>
<reference evidence="6 7" key="1">
    <citation type="submission" date="2024-02" db="EMBL/GenBank/DDBJ databases">
        <title>Chromosome-scale genome assembly of the rough periwinkle Littorina saxatilis.</title>
        <authorList>
            <person name="De Jode A."/>
            <person name="Faria R."/>
            <person name="Formenti G."/>
            <person name="Sims Y."/>
            <person name="Smith T.P."/>
            <person name="Tracey A."/>
            <person name="Wood J.M.D."/>
            <person name="Zagrodzka Z.B."/>
            <person name="Johannesson K."/>
            <person name="Butlin R.K."/>
            <person name="Leder E.H."/>
        </authorList>
    </citation>
    <scope>NUCLEOTIDE SEQUENCE [LARGE SCALE GENOMIC DNA]</scope>
    <source>
        <strain evidence="6">Snail1</strain>
        <tissue evidence="6">Muscle</tissue>
    </source>
</reference>
<dbReference type="Proteomes" id="UP001374579">
    <property type="component" value="Unassembled WGS sequence"/>
</dbReference>
<evidence type="ECO:0000259" key="5">
    <source>
        <dbReference type="PROSITE" id="PS50225"/>
    </source>
</evidence>